<feature type="domain" description="DUF1232" evidence="6">
    <location>
        <begin position="274"/>
        <end position="310"/>
    </location>
</feature>
<evidence type="ECO:0000256" key="2">
    <source>
        <dbReference type="ARBA" id="ARBA00022692"/>
    </source>
</evidence>
<evidence type="ECO:0000313" key="7">
    <source>
        <dbReference type="EMBL" id="MBY0755288.1"/>
    </source>
</evidence>
<evidence type="ECO:0000256" key="4">
    <source>
        <dbReference type="ARBA" id="ARBA00023136"/>
    </source>
</evidence>
<comment type="subcellular location">
    <subcellularLocation>
        <location evidence="1">Endomembrane system</location>
        <topology evidence="1">Multi-pass membrane protein</topology>
    </subcellularLocation>
</comment>
<dbReference type="Pfam" id="PF06803">
    <property type="entry name" value="DUF1232"/>
    <property type="match status" value="1"/>
</dbReference>
<evidence type="ECO:0000256" key="3">
    <source>
        <dbReference type="ARBA" id="ARBA00022989"/>
    </source>
</evidence>
<evidence type="ECO:0000256" key="5">
    <source>
        <dbReference type="SAM" id="Coils"/>
    </source>
</evidence>
<keyword evidence="8" id="KW-1185">Reference proteome</keyword>
<evidence type="ECO:0000313" key="8">
    <source>
        <dbReference type="Proteomes" id="UP001299068"/>
    </source>
</evidence>
<comment type="caution">
    <text evidence="7">The sequence shown here is derived from an EMBL/GenBank/DDBJ whole genome shotgun (WGS) entry which is preliminary data.</text>
</comment>
<keyword evidence="2" id="KW-0812">Transmembrane</keyword>
<evidence type="ECO:0000256" key="1">
    <source>
        <dbReference type="ARBA" id="ARBA00004127"/>
    </source>
</evidence>
<protein>
    <submittedName>
        <fullName evidence="7">DUF1232 domain-containing protein</fullName>
    </submittedName>
</protein>
<gene>
    <name evidence="7" type="ORF">K5V21_07445</name>
</gene>
<dbReference type="RefSeq" id="WP_221860444.1">
    <property type="nucleotide sequence ID" value="NZ_JAIKTU010000005.1"/>
</dbReference>
<dbReference type="Proteomes" id="UP001299068">
    <property type="component" value="Unassembled WGS sequence"/>
</dbReference>
<accession>A0ABS7KWU4</accession>
<keyword evidence="3" id="KW-1133">Transmembrane helix</keyword>
<evidence type="ECO:0000259" key="6">
    <source>
        <dbReference type="Pfam" id="PF06803"/>
    </source>
</evidence>
<name>A0ABS7KWU4_CLOSR</name>
<reference evidence="7 8" key="1">
    <citation type="journal article" date="2021" name="Cell Host Microbe">
        <title>in vivo commensal control of Clostridioides difficile virulence.</title>
        <authorList>
            <person name="Girinathan B.P."/>
            <person name="Dibenedetto N."/>
            <person name="Worley J.N."/>
            <person name="Peltier J."/>
            <person name="Arrieta-Ortiz M.L."/>
            <person name="Rupa Christinal Immanuel S."/>
            <person name="Lavin R."/>
            <person name="Delaney M.L."/>
            <person name="Cummins C."/>
            <person name="Hoffmann M."/>
            <person name="Luo Y."/>
            <person name="Gonzalez-Escalona N."/>
            <person name="Allard M."/>
            <person name="Onderdonk A.B."/>
            <person name="Gerber G.K."/>
            <person name="Sonenshein A.L."/>
            <person name="Baliga N."/>
            <person name="Dupuy B."/>
            <person name="Bry L."/>
        </authorList>
    </citation>
    <scope>NUCLEOTIDE SEQUENCE [LARGE SCALE GENOMIC DNA]</scope>
    <source>
        <strain evidence="7 8">DSM 599</strain>
    </source>
</reference>
<sequence>MNISKVCVNLTGKDILSIVNDFVHVKGLILDEVIINNNVLIKGSFTKGLKINFEATIDELGVENGKIIGRFSKLKVYKLGILKVFRSLALKIGLKAAGDIGIDATKDRLTVDIDQILEKVPFVKVSVEEAYIKGNVIVANVNDITVNIGEIINKFEKDEVSEKEEAIEKINSNDIVSTEALGLKDSVTRYNKEYIDEEIEELIEEKEILEIKEVLQDTDKKDDYYSVGRNATKEKVENKLPDNAKQYSDYLFLIPDLAALIFRLLKDDRVPLKTKLAVSGSIAYIVCPTDMIPSNIPFIGKIDDLAILFFALNRIANDVPLKVIVENWSGKNELILVLKSGLDYVSGFTGARNVEKVYNVVEQLSVL</sequence>
<dbReference type="InterPro" id="IPR010652">
    <property type="entry name" value="DUF1232"/>
</dbReference>
<keyword evidence="5" id="KW-0175">Coiled coil</keyword>
<keyword evidence="4" id="KW-0472">Membrane</keyword>
<organism evidence="7 8">
    <name type="scientific">Clostridium sardiniense</name>
    <name type="common">Clostridium absonum</name>
    <dbReference type="NCBI Taxonomy" id="29369"/>
    <lineage>
        <taxon>Bacteria</taxon>
        <taxon>Bacillati</taxon>
        <taxon>Bacillota</taxon>
        <taxon>Clostridia</taxon>
        <taxon>Eubacteriales</taxon>
        <taxon>Clostridiaceae</taxon>
        <taxon>Clostridium</taxon>
    </lineage>
</organism>
<feature type="coiled-coil region" evidence="5">
    <location>
        <begin position="153"/>
        <end position="212"/>
    </location>
</feature>
<proteinExistence type="predicted"/>
<dbReference type="EMBL" id="JAIKTU010000005">
    <property type="protein sequence ID" value="MBY0755288.1"/>
    <property type="molecule type" value="Genomic_DNA"/>
</dbReference>